<dbReference type="GO" id="GO:0045098">
    <property type="term" value="C:type III intermediate filament"/>
    <property type="evidence" value="ECO:0007669"/>
    <property type="project" value="TreeGrafter"/>
</dbReference>
<dbReference type="GO" id="GO:0005886">
    <property type="term" value="C:plasma membrane"/>
    <property type="evidence" value="ECO:0007669"/>
    <property type="project" value="TreeGrafter"/>
</dbReference>
<dbReference type="PROSITE" id="PS51842">
    <property type="entry name" value="IF_ROD_2"/>
    <property type="match status" value="1"/>
</dbReference>
<dbReference type="EMBL" id="MCFN01001258">
    <property type="protein sequence ID" value="OXB53331.1"/>
    <property type="molecule type" value="Genomic_DNA"/>
</dbReference>
<dbReference type="SUPFAM" id="SSF64593">
    <property type="entry name" value="Intermediate filament protein, coiled coil region"/>
    <property type="match status" value="1"/>
</dbReference>
<dbReference type="GO" id="GO:0005737">
    <property type="term" value="C:cytoplasm"/>
    <property type="evidence" value="ECO:0007669"/>
    <property type="project" value="TreeGrafter"/>
</dbReference>
<organism evidence="6 7">
    <name type="scientific">Callipepla squamata</name>
    <name type="common">Scaled quail</name>
    <dbReference type="NCBI Taxonomy" id="9009"/>
    <lineage>
        <taxon>Eukaryota</taxon>
        <taxon>Metazoa</taxon>
        <taxon>Chordata</taxon>
        <taxon>Craniata</taxon>
        <taxon>Vertebrata</taxon>
        <taxon>Euteleostomi</taxon>
        <taxon>Archelosauria</taxon>
        <taxon>Archosauria</taxon>
        <taxon>Dinosauria</taxon>
        <taxon>Saurischia</taxon>
        <taxon>Theropoda</taxon>
        <taxon>Coelurosauria</taxon>
        <taxon>Aves</taxon>
        <taxon>Neognathae</taxon>
        <taxon>Galloanserae</taxon>
        <taxon>Galliformes</taxon>
        <taxon>Odontophoridae</taxon>
        <taxon>Callipepla</taxon>
    </lineage>
</organism>
<evidence type="ECO:0000256" key="3">
    <source>
        <dbReference type="SAM" id="Coils"/>
    </source>
</evidence>
<dbReference type="STRING" id="9009.A0A226MDK8"/>
<evidence type="ECO:0000256" key="1">
    <source>
        <dbReference type="ARBA" id="ARBA00022754"/>
    </source>
</evidence>
<dbReference type="PANTHER" id="PTHR45652:SF14">
    <property type="entry name" value="PERIPHERIN"/>
    <property type="match status" value="1"/>
</dbReference>
<dbReference type="PANTHER" id="PTHR45652">
    <property type="entry name" value="GLIAL FIBRILLARY ACIDIC PROTEIN"/>
    <property type="match status" value="1"/>
</dbReference>
<evidence type="ECO:0000256" key="2">
    <source>
        <dbReference type="ARBA" id="ARBA00023054"/>
    </source>
</evidence>
<dbReference type="Gene3D" id="1.20.5.1160">
    <property type="entry name" value="Vasodilator-stimulated phosphoprotein"/>
    <property type="match status" value="1"/>
</dbReference>
<evidence type="ECO:0000259" key="5">
    <source>
        <dbReference type="PROSITE" id="PS51842"/>
    </source>
</evidence>
<dbReference type="InterPro" id="IPR050405">
    <property type="entry name" value="Intermediate_filament"/>
</dbReference>
<dbReference type="Proteomes" id="UP000198323">
    <property type="component" value="Unassembled WGS sequence"/>
</dbReference>
<gene>
    <name evidence="6" type="ORF">ASZ78_010401</name>
</gene>
<dbReference type="AlphaFoldDB" id="A0A226MDK8"/>
<feature type="coiled-coil region" evidence="3">
    <location>
        <begin position="77"/>
        <end position="111"/>
    </location>
</feature>
<dbReference type="Pfam" id="PF00038">
    <property type="entry name" value="Filament"/>
    <property type="match status" value="1"/>
</dbReference>
<dbReference type="GO" id="GO:0005200">
    <property type="term" value="F:structural constituent of cytoskeleton"/>
    <property type="evidence" value="ECO:0007669"/>
    <property type="project" value="TreeGrafter"/>
</dbReference>
<name>A0A226MDK8_CALSU</name>
<feature type="region of interest" description="Disordered" evidence="4">
    <location>
        <begin position="1"/>
        <end position="26"/>
    </location>
</feature>
<keyword evidence="2 3" id="KW-0175">Coiled coil</keyword>
<accession>A0A226MDK8</accession>
<reference evidence="6 7" key="1">
    <citation type="submission" date="2016-07" db="EMBL/GenBank/DDBJ databases">
        <title>Disparate Historic Effective Population Sizes Predicted by Modern Levels of Genome Diversity for the Scaled Quail (Callipepla squamata) and the Northern Bobwhite (Colinus virginianus): Inferences from First and Second Generation Draft Genome Assemblies for Sympatric New World Quail.</title>
        <authorList>
            <person name="Oldeschulte D.L."/>
            <person name="Halley Y.A."/>
            <person name="Bhattarai E.K."/>
            <person name="Brashear W.A."/>
            <person name="Hill J."/>
            <person name="Metz R.P."/>
            <person name="Johnson C.D."/>
            <person name="Rollins D."/>
            <person name="Peterson M.J."/>
            <person name="Bickhart D.M."/>
            <person name="Decker J.E."/>
            <person name="Seabury C.M."/>
        </authorList>
    </citation>
    <scope>NUCLEOTIDE SEQUENCE [LARGE SCALE GENOMIC DNA]</scope>
    <source>
        <strain evidence="6 7">Texas</strain>
        <tissue evidence="6">Leg muscle</tissue>
    </source>
</reference>
<evidence type="ECO:0000313" key="6">
    <source>
        <dbReference type="EMBL" id="OXB53331.1"/>
    </source>
</evidence>
<comment type="caution">
    <text evidence="6">The sequence shown here is derived from an EMBL/GenBank/DDBJ whole genome shotgun (WGS) entry which is preliminary data.</text>
</comment>
<keyword evidence="1" id="KW-0403">Intermediate filament</keyword>
<dbReference type="GO" id="GO:0030424">
    <property type="term" value="C:axon"/>
    <property type="evidence" value="ECO:0007669"/>
    <property type="project" value="TreeGrafter"/>
</dbReference>
<evidence type="ECO:0000313" key="7">
    <source>
        <dbReference type="Proteomes" id="UP000198323"/>
    </source>
</evidence>
<keyword evidence="7" id="KW-1185">Reference proteome</keyword>
<feature type="domain" description="IF rod" evidence="5">
    <location>
        <begin position="28"/>
        <end position="128"/>
    </location>
</feature>
<protein>
    <recommendedName>
        <fullName evidence="5">IF rod domain-containing protein</fullName>
    </recommendedName>
</protein>
<dbReference type="InterPro" id="IPR039008">
    <property type="entry name" value="IF_rod_dom"/>
</dbReference>
<proteinExistence type="predicted"/>
<sequence length="128" mass="14112">MQRSPSPPRGRSADAPPPPVAVHGRSAERTELAALNDRFAAFLERVRALERQNGTLRSALGRAAAAPRAAGLVRGELRGLRERLQRLGRERERLQGERDGLAAELRGLRRRCEEGKDALGMEGGRDRE</sequence>
<dbReference type="GO" id="GO:0045109">
    <property type="term" value="P:intermediate filament organization"/>
    <property type="evidence" value="ECO:0007669"/>
    <property type="project" value="TreeGrafter"/>
</dbReference>
<evidence type="ECO:0000256" key="4">
    <source>
        <dbReference type="SAM" id="MobiDB-lite"/>
    </source>
</evidence>